<dbReference type="Proteomes" id="UP001242995">
    <property type="component" value="Unassembled WGS sequence"/>
</dbReference>
<comment type="caution">
    <text evidence="3">The sequence shown here is derived from an EMBL/GenBank/DDBJ whole genome shotgun (WGS) entry which is preliminary data.</text>
</comment>
<dbReference type="InterPro" id="IPR050469">
    <property type="entry name" value="Diguanylate_Cyclase"/>
</dbReference>
<protein>
    <submittedName>
        <fullName evidence="3">Diguanylate cyclase (GGDEF)-like protein</fullName>
    </submittedName>
</protein>
<keyword evidence="5" id="KW-1185">Reference proteome</keyword>
<feature type="transmembrane region" description="Helical" evidence="1">
    <location>
        <begin position="183"/>
        <end position="206"/>
    </location>
</feature>
<evidence type="ECO:0000313" key="4">
    <source>
        <dbReference type="EMBL" id="MDQ0178670.1"/>
    </source>
</evidence>
<feature type="domain" description="GGDEF" evidence="2">
    <location>
        <begin position="249"/>
        <end position="379"/>
    </location>
</feature>
<dbReference type="EMBL" id="JAUSRG010000006">
    <property type="protein sequence ID" value="MDP9905590.1"/>
    <property type="molecule type" value="Genomic_DNA"/>
</dbReference>
<feature type="transmembrane region" description="Helical" evidence="1">
    <location>
        <begin position="151"/>
        <end position="171"/>
    </location>
</feature>
<feature type="transmembrane region" description="Helical" evidence="1">
    <location>
        <begin position="37"/>
        <end position="55"/>
    </location>
</feature>
<dbReference type="InterPro" id="IPR000160">
    <property type="entry name" value="GGDEF_dom"/>
</dbReference>
<feature type="transmembrane region" description="Helical" evidence="1">
    <location>
        <begin position="61"/>
        <end position="81"/>
    </location>
</feature>
<dbReference type="InterPro" id="IPR043128">
    <property type="entry name" value="Rev_trsase/Diguanyl_cyclase"/>
</dbReference>
<dbReference type="Pfam" id="PF00990">
    <property type="entry name" value="GGDEF"/>
    <property type="match status" value="1"/>
</dbReference>
<dbReference type="NCBIfam" id="TIGR00254">
    <property type="entry name" value="GGDEF"/>
    <property type="match status" value="1"/>
</dbReference>
<dbReference type="Gene3D" id="3.30.70.270">
    <property type="match status" value="1"/>
</dbReference>
<evidence type="ECO:0000313" key="5">
    <source>
        <dbReference type="Proteomes" id="UP001230951"/>
    </source>
</evidence>
<evidence type="ECO:0000256" key="1">
    <source>
        <dbReference type="SAM" id="Phobius"/>
    </source>
</evidence>
<dbReference type="AlphaFoldDB" id="A0AAW8DJ07"/>
<dbReference type="Proteomes" id="UP001230951">
    <property type="component" value="Unassembled WGS sequence"/>
</dbReference>
<dbReference type="SMART" id="SM00267">
    <property type="entry name" value="GGDEF"/>
    <property type="match status" value="1"/>
</dbReference>
<organism evidence="3 6">
    <name type="scientific">Arthrobacter bambusae</name>
    <dbReference type="NCBI Taxonomy" id="1338426"/>
    <lineage>
        <taxon>Bacteria</taxon>
        <taxon>Bacillati</taxon>
        <taxon>Actinomycetota</taxon>
        <taxon>Actinomycetes</taxon>
        <taxon>Micrococcales</taxon>
        <taxon>Micrococcaceae</taxon>
        <taxon>Arthrobacter</taxon>
    </lineage>
</organism>
<keyword evidence="1" id="KW-0472">Membrane</keyword>
<dbReference type="GO" id="GO:0052621">
    <property type="term" value="F:diguanylate cyclase activity"/>
    <property type="evidence" value="ECO:0007669"/>
    <property type="project" value="TreeGrafter"/>
</dbReference>
<dbReference type="PROSITE" id="PS50887">
    <property type="entry name" value="GGDEF"/>
    <property type="match status" value="1"/>
</dbReference>
<name>A0AAW8DJ07_9MICC</name>
<feature type="transmembrane region" description="Helical" evidence="1">
    <location>
        <begin position="120"/>
        <end position="139"/>
    </location>
</feature>
<proteinExistence type="predicted"/>
<dbReference type="PANTHER" id="PTHR45138:SF9">
    <property type="entry name" value="DIGUANYLATE CYCLASE DGCM-RELATED"/>
    <property type="match status" value="1"/>
</dbReference>
<feature type="transmembrane region" description="Helical" evidence="1">
    <location>
        <begin position="93"/>
        <end position="108"/>
    </location>
</feature>
<gene>
    <name evidence="3" type="ORF">J2S90_002561</name>
    <name evidence="4" type="ORF">J2S93_000077</name>
</gene>
<reference evidence="3 5" key="1">
    <citation type="submission" date="2023-07" db="EMBL/GenBank/DDBJ databases">
        <title>Sorghum-associated microbial communities from plants grown in Nebraska, USA.</title>
        <authorList>
            <person name="Schachtman D."/>
        </authorList>
    </citation>
    <scope>NUCLEOTIDE SEQUENCE</scope>
    <source>
        <strain evidence="3">DS1006</strain>
        <strain evidence="4 5">DS1016</strain>
    </source>
</reference>
<dbReference type="InterPro" id="IPR029787">
    <property type="entry name" value="Nucleotide_cyclase"/>
</dbReference>
<dbReference type="PANTHER" id="PTHR45138">
    <property type="entry name" value="REGULATORY COMPONENTS OF SENSORY TRANSDUCTION SYSTEM"/>
    <property type="match status" value="1"/>
</dbReference>
<evidence type="ECO:0000313" key="3">
    <source>
        <dbReference type="EMBL" id="MDP9905590.1"/>
    </source>
</evidence>
<feature type="transmembrane region" description="Helical" evidence="1">
    <location>
        <begin position="6"/>
        <end position="25"/>
    </location>
</feature>
<dbReference type="FunFam" id="3.30.70.270:FF:000001">
    <property type="entry name" value="Diguanylate cyclase domain protein"/>
    <property type="match status" value="1"/>
</dbReference>
<dbReference type="EMBL" id="JAUSTF010000001">
    <property type="protein sequence ID" value="MDQ0178670.1"/>
    <property type="molecule type" value="Genomic_DNA"/>
</dbReference>
<evidence type="ECO:0000259" key="2">
    <source>
        <dbReference type="PROSITE" id="PS50887"/>
    </source>
</evidence>
<sequence>MVLDVSSLKLTLGIVALTLSALFYGSYRRTGSPYSGWWCLALGLLMAGNVAYLLTGTSQQVWADPLGNALLVAGAFSVWAGSRSLRLLSTSRWLLLAGPVVTAVASAIENPASNVWSGGLVYLALMAVGLALAARELALLKPTESQARYPLAVSAGILAVYYFARGCVYMVEGPDGPEFTTYFSSAFTSMLTIVMLVIVSFSMTALSNEQLINGLNDRASRDGLTGLLNRTTFEEQAELELRRLQAAGSVSAVILADLDNFKAVNDAHGHAAGDAAIQAFAAACRASIRHMDLAGRYGGEEFIFLLPGASEESAEMIAETINLHLASTRPPEGFRFPTVSYGIATSTNTADLTAMIAAADSALYEAKNLGRNRIVTARTGT</sequence>
<evidence type="ECO:0000313" key="6">
    <source>
        <dbReference type="Proteomes" id="UP001242995"/>
    </source>
</evidence>
<keyword evidence="1" id="KW-0812">Transmembrane</keyword>
<accession>A0AAW8DJ07</accession>
<dbReference type="SUPFAM" id="SSF55073">
    <property type="entry name" value="Nucleotide cyclase"/>
    <property type="match status" value="1"/>
</dbReference>
<keyword evidence="1" id="KW-1133">Transmembrane helix</keyword>
<dbReference type="RefSeq" id="WP_306961721.1">
    <property type="nucleotide sequence ID" value="NZ_JAUSRG010000006.1"/>
</dbReference>
<dbReference type="CDD" id="cd01949">
    <property type="entry name" value="GGDEF"/>
    <property type="match status" value="1"/>
</dbReference>